<evidence type="ECO:0000313" key="6">
    <source>
        <dbReference type="Proteomes" id="UP001175000"/>
    </source>
</evidence>
<dbReference type="Proteomes" id="UP001175000">
    <property type="component" value="Unassembled WGS sequence"/>
</dbReference>
<sequence>MNQTTQTPLPPFDIPPASRTVSVSIINTASTIRNIPATSFLSPHIKGHDYLAAPCFSFLIHRHTPTSDRFLLFDLGIRKDVQNLPPPLLSHLSSLNWSLSAPSSVPDILSPTIPLTNIEAIIYSHPHFDHIGDPSPFPPTTALLVGPGFTSSYLPAYPSNPKSSIPESALSNRELIELDFSDSNRWKILNIGPFAAIDYFEDGSFYLLDAPGHAAGHICALARVTSSIGVDPTEDSFVLMAGDVFHHVGELRPNKWVPLPGVIWPSPFEGEEERSCKGGLFDKLLPEGRERPFYKAVGEWNEDVLKLKETLGKVQMADGAGNVLVVGAHDETLLDVVEIWPEGKLNGWLKEGWGERLGWRFLRDFGEAIGKGGTGNRERWGGSGKGE</sequence>
<organism evidence="5 6">
    <name type="scientific">Immersiella caudata</name>
    <dbReference type="NCBI Taxonomy" id="314043"/>
    <lineage>
        <taxon>Eukaryota</taxon>
        <taxon>Fungi</taxon>
        <taxon>Dikarya</taxon>
        <taxon>Ascomycota</taxon>
        <taxon>Pezizomycotina</taxon>
        <taxon>Sordariomycetes</taxon>
        <taxon>Sordariomycetidae</taxon>
        <taxon>Sordariales</taxon>
        <taxon>Lasiosphaeriaceae</taxon>
        <taxon>Immersiella</taxon>
    </lineage>
</organism>
<evidence type="ECO:0000256" key="3">
    <source>
        <dbReference type="ARBA" id="ARBA00022801"/>
    </source>
</evidence>
<dbReference type="InterPro" id="IPR036866">
    <property type="entry name" value="RibonucZ/Hydroxyglut_hydro"/>
</dbReference>
<dbReference type="EMBL" id="JAULSU010000004">
    <property type="protein sequence ID" value="KAK0620647.1"/>
    <property type="molecule type" value="Genomic_DNA"/>
</dbReference>
<dbReference type="PANTHER" id="PTHR42978:SF5">
    <property type="entry name" value="METALLO-BETA-LACTAMASE DOMAIN-CONTAINING PROTEIN"/>
    <property type="match status" value="1"/>
</dbReference>
<reference evidence="5" key="1">
    <citation type="submission" date="2023-06" db="EMBL/GenBank/DDBJ databases">
        <title>Genome-scale phylogeny and comparative genomics of the fungal order Sordariales.</title>
        <authorList>
            <consortium name="Lawrence Berkeley National Laboratory"/>
            <person name="Hensen N."/>
            <person name="Bonometti L."/>
            <person name="Westerberg I."/>
            <person name="Brannstrom I.O."/>
            <person name="Guillou S."/>
            <person name="Cros-Aarteil S."/>
            <person name="Calhoun S."/>
            <person name="Haridas S."/>
            <person name="Kuo A."/>
            <person name="Mondo S."/>
            <person name="Pangilinan J."/>
            <person name="Riley R."/>
            <person name="Labutti K."/>
            <person name="Andreopoulos B."/>
            <person name="Lipzen A."/>
            <person name="Chen C."/>
            <person name="Yanf M."/>
            <person name="Daum C."/>
            <person name="Ng V."/>
            <person name="Clum A."/>
            <person name="Steindorff A."/>
            <person name="Ohm R."/>
            <person name="Martin F."/>
            <person name="Silar P."/>
            <person name="Natvig D."/>
            <person name="Lalanne C."/>
            <person name="Gautier V."/>
            <person name="Ament-Velasquez S.L."/>
            <person name="Kruys A."/>
            <person name="Hutchinson M.I."/>
            <person name="Powell A.J."/>
            <person name="Barry K."/>
            <person name="Miller A.N."/>
            <person name="Grigoriev I.V."/>
            <person name="Debuchy R."/>
            <person name="Gladieux P."/>
            <person name="Thoren M.H."/>
            <person name="Johannesson H."/>
        </authorList>
    </citation>
    <scope>NUCLEOTIDE SEQUENCE</scope>
    <source>
        <strain evidence="5">CBS 606.72</strain>
    </source>
</reference>
<dbReference type="CDD" id="cd07730">
    <property type="entry name" value="metallo-hydrolase-like_MBL-fold"/>
    <property type="match status" value="1"/>
</dbReference>
<comment type="similarity">
    <text evidence="1">Belongs to the metallo-beta-lactamase superfamily.</text>
</comment>
<comment type="caution">
    <text evidence="5">The sequence shown here is derived from an EMBL/GenBank/DDBJ whole genome shotgun (WGS) entry which is preliminary data.</text>
</comment>
<evidence type="ECO:0000256" key="4">
    <source>
        <dbReference type="ARBA" id="ARBA00022833"/>
    </source>
</evidence>
<proteinExistence type="inferred from homology"/>
<keyword evidence="6" id="KW-1185">Reference proteome</keyword>
<evidence type="ECO:0000256" key="2">
    <source>
        <dbReference type="ARBA" id="ARBA00022723"/>
    </source>
</evidence>
<dbReference type="InterPro" id="IPR051013">
    <property type="entry name" value="MBL_superfamily_lactonases"/>
</dbReference>
<evidence type="ECO:0000313" key="5">
    <source>
        <dbReference type="EMBL" id="KAK0620647.1"/>
    </source>
</evidence>
<dbReference type="GO" id="GO:0016787">
    <property type="term" value="F:hydrolase activity"/>
    <property type="evidence" value="ECO:0007669"/>
    <property type="project" value="UniProtKB-KW"/>
</dbReference>
<gene>
    <name evidence="5" type="ORF">B0T14DRAFT_604201</name>
</gene>
<dbReference type="PANTHER" id="PTHR42978">
    <property type="entry name" value="QUORUM-QUENCHING LACTONASE YTNP-RELATED-RELATED"/>
    <property type="match status" value="1"/>
</dbReference>
<dbReference type="GO" id="GO:0046872">
    <property type="term" value="F:metal ion binding"/>
    <property type="evidence" value="ECO:0007669"/>
    <property type="project" value="UniProtKB-KW"/>
</dbReference>
<name>A0AA40C0K8_9PEZI</name>
<keyword evidence="4" id="KW-0862">Zinc</keyword>
<dbReference type="AlphaFoldDB" id="A0AA40C0K8"/>
<protein>
    <recommendedName>
        <fullName evidence="7">Metallo-beta-lactamase domain-containing protein</fullName>
    </recommendedName>
</protein>
<keyword evidence="2" id="KW-0479">Metal-binding</keyword>
<accession>A0AA40C0K8</accession>
<evidence type="ECO:0000256" key="1">
    <source>
        <dbReference type="ARBA" id="ARBA00007749"/>
    </source>
</evidence>
<evidence type="ECO:0008006" key="7">
    <source>
        <dbReference type="Google" id="ProtNLM"/>
    </source>
</evidence>
<dbReference type="SUPFAM" id="SSF56281">
    <property type="entry name" value="Metallo-hydrolase/oxidoreductase"/>
    <property type="match status" value="1"/>
</dbReference>
<keyword evidence="3" id="KW-0378">Hydrolase</keyword>
<dbReference type="Gene3D" id="3.60.15.10">
    <property type="entry name" value="Ribonuclease Z/Hydroxyacylglutathione hydrolase-like"/>
    <property type="match status" value="1"/>
</dbReference>